<dbReference type="PRINTS" id="PR00300">
    <property type="entry name" value="CLPPROTEASEA"/>
</dbReference>
<dbReference type="InterPro" id="IPR001270">
    <property type="entry name" value="ClpA/B"/>
</dbReference>
<dbReference type="Gene3D" id="1.10.8.60">
    <property type="match status" value="1"/>
</dbReference>
<dbReference type="OrthoDB" id="8857354at2"/>
<dbReference type="SMART" id="SM00382">
    <property type="entry name" value="AAA"/>
    <property type="match status" value="2"/>
</dbReference>
<keyword evidence="7" id="KW-1185">Reference proteome</keyword>
<reference evidence="6 7" key="1">
    <citation type="submission" date="2019-02" db="EMBL/GenBank/DDBJ databases">
        <title>Deep-cultivation of Planctomycetes and their phenomic and genomic characterization uncovers novel biology.</title>
        <authorList>
            <person name="Wiegand S."/>
            <person name="Jogler M."/>
            <person name="Boedeker C."/>
            <person name="Pinto D."/>
            <person name="Vollmers J."/>
            <person name="Rivas-Marin E."/>
            <person name="Kohn T."/>
            <person name="Peeters S.H."/>
            <person name="Heuer A."/>
            <person name="Rast P."/>
            <person name="Oberbeckmann S."/>
            <person name="Bunk B."/>
            <person name="Jeske O."/>
            <person name="Meyerdierks A."/>
            <person name="Storesund J.E."/>
            <person name="Kallscheuer N."/>
            <person name="Luecker S."/>
            <person name="Lage O.M."/>
            <person name="Pohl T."/>
            <person name="Merkel B.J."/>
            <person name="Hornburger P."/>
            <person name="Mueller R.-W."/>
            <person name="Bruemmer F."/>
            <person name="Labrenz M."/>
            <person name="Spormann A.M."/>
            <person name="Op den Camp H."/>
            <person name="Overmann J."/>
            <person name="Amann R."/>
            <person name="Jetten M.S.M."/>
            <person name="Mascher T."/>
            <person name="Medema M.H."/>
            <person name="Devos D.P."/>
            <person name="Kaster A.-K."/>
            <person name="Ovreas L."/>
            <person name="Rohde M."/>
            <person name="Galperin M.Y."/>
            <person name="Jogler C."/>
        </authorList>
    </citation>
    <scope>NUCLEOTIDE SEQUENCE [LARGE SCALE GENOMIC DNA]</scope>
    <source>
        <strain evidence="6 7">ETA_A1</strain>
    </source>
</reference>
<evidence type="ECO:0000259" key="5">
    <source>
        <dbReference type="SMART" id="SM01086"/>
    </source>
</evidence>
<feature type="domain" description="AAA+ ATPase" evidence="4">
    <location>
        <begin position="482"/>
        <end position="645"/>
    </location>
</feature>
<dbReference type="AlphaFoldDB" id="A0A517Y227"/>
<dbReference type="GO" id="GO:0006508">
    <property type="term" value="P:proteolysis"/>
    <property type="evidence" value="ECO:0007669"/>
    <property type="project" value="UniProtKB-KW"/>
</dbReference>
<dbReference type="SUPFAM" id="SSF52540">
    <property type="entry name" value="P-loop containing nucleoside triphosphate hydrolases"/>
    <property type="match status" value="2"/>
</dbReference>
<feature type="domain" description="AAA+ ATPase" evidence="4">
    <location>
        <begin position="212"/>
        <end position="435"/>
    </location>
</feature>
<dbReference type="InterPro" id="IPR003959">
    <property type="entry name" value="ATPase_AAA_core"/>
</dbReference>
<evidence type="ECO:0000256" key="3">
    <source>
        <dbReference type="ARBA" id="ARBA00023186"/>
    </source>
</evidence>
<dbReference type="Pfam" id="PF07724">
    <property type="entry name" value="AAA_2"/>
    <property type="match status" value="1"/>
</dbReference>
<keyword evidence="2 6" id="KW-0067">ATP-binding</keyword>
<dbReference type="SMART" id="SM01086">
    <property type="entry name" value="ClpB_D2-small"/>
    <property type="match status" value="1"/>
</dbReference>
<dbReference type="InterPro" id="IPR041664">
    <property type="entry name" value="AAA_16"/>
</dbReference>
<dbReference type="CDD" id="cd19499">
    <property type="entry name" value="RecA-like_ClpB_Hsp104-like"/>
    <property type="match status" value="1"/>
</dbReference>
<dbReference type="InterPro" id="IPR027417">
    <property type="entry name" value="P-loop_NTPase"/>
</dbReference>
<evidence type="ECO:0000256" key="1">
    <source>
        <dbReference type="ARBA" id="ARBA00022741"/>
    </source>
</evidence>
<evidence type="ECO:0000259" key="4">
    <source>
        <dbReference type="SMART" id="SM00382"/>
    </source>
</evidence>
<dbReference type="GO" id="GO:0005524">
    <property type="term" value="F:ATP binding"/>
    <property type="evidence" value="ECO:0007669"/>
    <property type="project" value="UniProtKB-KW"/>
</dbReference>
<keyword evidence="6" id="KW-0645">Protease</keyword>
<proteinExistence type="predicted"/>
<sequence>MPTVRYPVVVYRDPAGGCHAAALDHGAVGFGSSAADAKADLRDFLTWEHRHRPWVAPPDFLDPELRWVRVAVRPEYRTGDRLHPSAEAVDLRVLVVTAVRASGQPAADLPQLGYRFDYPDAKELPDLVRRYTLQKLEGLTPAQVAGFFPPAEADLDTLPVRVREAGAAVKEAPETLARVAEPLGDRAARKGFARAWGREPEVAALAKTLHDETASVLLVGDAGVGKSTLLADAVKDAERRGGKRRFWLTSAGRLVAGMKYLGQWEERVEQVVADLGEIGGVLCVDRLLDLVRRGGTGPGDSIAAFLAPYLARGEVRVAAEATPAELDACRRLLPGFADLFQVVPVRAFEPAAALAVIDKQLATAASGPGLNVGRGTGESIVRLFRRFQPYAPFPGPAAGFARELVDATARKGVKEVTADAAVTRFRARTGLPDLLLRDERTLDRVDVLGWFTGRVIDQPAACAAAADVVTAIKAGVTDPGRPPAVLLFCGPTGVGKTELAKALAEYLYGHGEDAAKRPGEAPRLVRLDMSEYGGFDAAARLLGPPHGEPGELVKRVRREPFCVLLLDEVEKASAEVFDALMGVFDEGRLTDQYGRVTDFRSAVIVMTSNLGAGRGGAVGFGPSGGVNYTGAAMAFFRPEFFNRLDAVVTFDPLGPAAVERIACRELAAVARRDGLAGVTVTWTDRLVAHLAAVGFDARYGARPLQRTVEREVVAPLARWLLANPAAAGRAVVADHTAGGVTFAAGPYNR</sequence>
<dbReference type="EMBL" id="CP036273">
    <property type="protein sequence ID" value="QDU23794.1"/>
    <property type="molecule type" value="Genomic_DNA"/>
</dbReference>
<keyword evidence="1" id="KW-0547">Nucleotide-binding</keyword>
<keyword evidence="3" id="KW-0143">Chaperone</keyword>
<evidence type="ECO:0000256" key="2">
    <source>
        <dbReference type="ARBA" id="ARBA00022840"/>
    </source>
</evidence>
<dbReference type="GO" id="GO:0005737">
    <property type="term" value="C:cytoplasm"/>
    <property type="evidence" value="ECO:0007669"/>
    <property type="project" value="TreeGrafter"/>
</dbReference>
<dbReference type="InterPro" id="IPR050130">
    <property type="entry name" value="ClpA_ClpB"/>
</dbReference>
<evidence type="ECO:0000313" key="7">
    <source>
        <dbReference type="Proteomes" id="UP000319576"/>
    </source>
</evidence>
<dbReference type="Pfam" id="PF13191">
    <property type="entry name" value="AAA_16"/>
    <property type="match status" value="1"/>
</dbReference>
<gene>
    <name evidence="6" type="primary">clpC_2</name>
    <name evidence="6" type="ORF">ETAA1_58020</name>
</gene>
<dbReference type="RefSeq" id="WP_145244015.1">
    <property type="nucleotide sequence ID" value="NZ_CP036273.1"/>
</dbReference>
<dbReference type="GO" id="GO:0008233">
    <property type="term" value="F:peptidase activity"/>
    <property type="evidence" value="ECO:0007669"/>
    <property type="project" value="UniProtKB-KW"/>
</dbReference>
<dbReference type="InterPro" id="IPR019489">
    <property type="entry name" value="Clp_ATPase_C"/>
</dbReference>
<dbReference type="PANTHER" id="PTHR11638">
    <property type="entry name" value="ATP-DEPENDENT CLP PROTEASE"/>
    <property type="match status" value="1"/>
</dbReference>
<dbReference type="GO" id="GO:0034605">
    <property type="term" value="P:cellular response to heat"/>
    <property type="evidence" value="ECO:0007669"/>
    <property type="project" value="TreeGrafter"/>
</dbReference>
<name>A0A517Y227_9BACT</name>
<accession>A0A517Y227</accession>
<dbReference type="Pfam" id="PF10431">
    <property type="entry name" value="ClpB_D2-small"/>
    <property type="match status" value="1"/>
</dbReference>
<dbReference type="Proteomes" id="UP000319576">
    <property type="component" value="Chromosome"/>
</dbReference>
<dbReference type="GO" id="GO:0016887">
    <property type="term" value="F:ATP hydrolysis activity"/>
    <property type="evidence" value="ECO:0007669"/>
    <property type="project" value="InterPro"/>
</dbReference>
<dbReference type="Gene3D" id="3.40.50.300">
    <property type="entry name" value="P-loop containing nucleotide triphosphate hydrolases"/>
    <property type="match status" value="2"/>
</dbReference>
<keyword evidence="6" id="KW-0378">Hydrolase</keyword>
<dbReference type="InterPro" id="IPR003593">
    <property type="entry name" value="AAA+_ATPase"/>
</dbReference>
<feature type="domain" description="Clp ATPase C-terminal" evidence="5">
    <location>
        <begin position="653"/>
        <end position="742"/>
    </location>
</feature>
<dbReference type="PANTHER" id="PTHR11638:SF18">
    <property type="entry name" value="HEAT SHOCK PROTEIN 104"/>
    <property type="match status" value="1"/>
</dbReference>
<evidence type="ECO:0000313" key="6">
    <source>
        <dbReference type="EMBL" id="QDU23794.1"/>
    </source>
</evidence>
<protein>
    <submittedName>
        <fullName evidence="6">ATP-dependent Clp protease ATP-binding subunit ClpC</fullName>
    </submittedName>
</protein>
<organism evidence="6 7">
    <name type="scientific">Urbifossiella limnaea</name>
    <dbReference type="NCBI Taxonomy" id="2528023"/>
    <lineage>
        <taxon>Bacteria</taxon>
        <taxon>Pseudomonadati</taxon>
        <taxon>Planctomycetota</taxon>
        <taxon>Planctomycetia</taxon>
        <taxon>Gemmatales</taxon>
        <taxon>Gemmataceae</taxon>
        <taxon>Urbifossiella</taxon>
    </lineage>
</organism>
<dbReference type="KEGG" id="uli:ETAA1_58020"/>